<evidence type="ECO:0000313" key="1">
    <source>
        <dbReference type="EMBL" id="PBK99169.1"/>
    </source>
</evidence>
<dbReference type="Proteomes" id="UP000217790">
    <property type="component" value="Unassembled WGS sequence"/>
</dbReference>
<name>A0A2H3DVC6_ARMGA</name>
<organism evidence="1 2">
    <name type="scientific">Armillaria gallica</name>
    <name type="common">Bulbous honey fungus</name>
    <name type="synonym">Armillaria bulbosa</name>
    <dbReference type="NCBI Taxonomy" id="47427"/>
    <lineage>
        <taxon>Eukaryota</taxon>
        <taxon>Fungi</taxon>
        <taxon>Dikarya</taxon>
        <taxon>Basidiomycota</taxon>
        <taxon>Agaricomycotina</taxon>
        <taxon>Agaricomycetes</taxon>
        <taxon>Agaricomycetidae</taxon>
        <taxon>Agaricales</taxon>
        <taxon>Marasmiineae</taxon>
        <taxon>Physalacriaceae</taxon>
        <taxon>Armillaria</taxon>
    </lineage>
</organism>
<dbReference type="EMBL" id="KZ293647">
    <property type="protein sequence ID" value="PBK99169.1"/>
    <property type="molecule type" value="Genomic_DNA"/>
</dbReference>
<dbReference type="AlphaFoldDB" id="A0A2H3DVC6"/>
<dbReference type="InParanoid" id="A0A2H3DVC6"/>
<accession>A0A2H3DVC6</accession>
<proteinExistence type="predicted"/>
<sequence>MTPWQCFGLCRLPPPPQYCAVLIFPGHTTTGPSQHEAHSNILDSPMISRSSLSRCLFSALRSCSTWKMQHSGSDSKKSQITLRLRQCCLENAVKSKSLHSAPGQISGFRQFCSFSRKFPRVLCFWCPSASCILFSMLDDVSSAESKPSFTFGVASLCCLLRF</sequence>
<reference evidence="2" key="1">
    <citation type="journal article" date="2017" name="Nat. Ecol. Evol.">
        <title>Genome expansion and lineage-specific genetic innovations in the forest pathogenic fungi Armillaria.</title>
        <authorList>
            <person name="Sipos G."/>
            <person name="Prasanna A.N."/>
            <person name="Walter M.C."/>
            <person name="O'Connor E."/>
            <person name="Balint B."/>
            <person name="Krizsan K."/>
            <person name="Kiss B."/>
            <person name="Hess J."/>
            <person name="Varga T."/>
            <person name="Slot J."/>
            <person name="Riley R."/>
            <person name="Boka B."/>
            <person name="Rigling D."/>
            <person name="Barry K."/>
            <person name="Lee J."/>
            <person name="Mihaltcheva S."/>
            <person name="LaButti K."/>
            <person name="Lipzen A."/>
            <person name="Waldron R."/>
            <person name="Moloney N.M."/>
            <person name="Sperisen C."/>
            <person name="Kredics L."/>
            <person name="Vagvoelgyi C."/>
            <person name="Patrignani A."/>
            <person name="Fitzpatrick D."/>
            <person name="Nagy I."/>
            <person name="Doyle S."/>
            <person name="Anderson J.B."/>
            <person name="Grigoriev I.V."/>
            <person name="Gueldener U."/>
            <person name="Muensterkoetter M."/>
            <person name="Nagy L.G."/>
        </authorList>
    </citation>
    <scope>NUCLEOTIDE SEQUENCE [LARGE SCALE GENOMIC DNA]</scope>
    <source>
        <strain evidence="2">Ar21-2</strain>
    </source>
</reference>
<keyword evidence="2" id="KW-1185">Reference proteome</keyword>
<protein>
    <submittedName>
        <fullName evidence="1">Uncharacterized protein</fullName>
    </submittedName>
</protein>
<evidence type="ECO:0000313" key="2">
    <source>
        <dbReference type="Proteomes" id="UP000217790"/>
    </source>
</evidence>
<gene>
    <name evidence="1" type="ORF">ARMGADRAFT_492346</name>
</gene>